<comment type="catalytic activity">
    <reaction evidence="6">
        <text>L-seryl-[protein] + ATP = O-phospho-L-seryl-[protein] + ADP + H(+)</text>
        <dbReference type="Rhea" id="RHEA:17989"/>
        <dbReference type="Rhea" id="RHEA-COMP:9863"/>
        <dbReference type="Rhea" id="RHEA-COMP:11604"/>
        <dbReference type="ChEBI" id="CHEBI:15378"/>
        <dbReference type="ChEBI" id="CHEBI:29999"/>
        <dbReference type="ChEBI" id="CHEBI:30616"/>
        <dbReference type="ChEBI" id="CHEBI:83421"/>
        <dbReference type="ChEBI" id="CHEBI:456216"/>
    </reaction>
</comment>
<keyword evidence="1" id="KW-0723">Serine/threonine-protein kinase</keyword>
<keyword evidence="4" id="KW-0418">Kinase</keyword>
<reference evidence="11 12" key="1">
    <citation type="submission" date="2024-04" db="EMBL/GenBank/DDBJ databases">
        <title>The reference genome of an endangered Asteraceae, Deinandra increscens subsp. villosa, native to the Central Coast of California.</title>
        <authorList>
            <person name="Guilliams M."/>
            <person name="Hasenstab-Lehman K."/>
            <person name="Meyer R."/>
            <person name="Mcevoy S."/>
        </authorList>
    </citation>
    <scope>NUCLEOTIDE SEQUENCE [LARGE SCALE GENOMIC DNA]</scope>
    <source>
        <tissue evidence="11">Leaf</tissue>
    </source>
</reference>
<dbReference type="Pfam" id="PF07714">
    <property type="entry name" value="PK_Tyr_Ser-Thr"/>
    <property type="match status" value="1"/>
</dbReference>
<evidence type="ECO:0000313" key="11">
    <source>
        <dbReference type="EMBL" id="KAK9074451.1"/>
    </source>
</evidence>
<feature type="domain" description="Protein kinase" evidence="10">
    <location>
        <begin position="438"/>
        <end position="722"/>
    </location>
</feature>
<dbReference type="SMART" id="SM00220">
    <property type="entry name" value="S_TKc"/>
    <property type="match status" value="2"/>
</dbReference>
<keyword evidence="12" id="KW-1185">Reference proteome</keyword>
<keyword evidence="2" id="KW-0808">Transferase</keyword>
<proteinExistence type="predicted"/>
<dbReference type="FunFam" id="3.30.200.20:FF:000039">
    <property type="entry name" value="receptor-like protein kinase FERONIA"/>
    <property type="match status" value="1"/>
</dbReference>
<evidence type="ECO:0000256" key="6">
    <source>
        <dbReference type="ARBA" id="ARBA00047558"/>
    </source>
</evidence>
<dbReference type="Pfam" id="PF00069">
    <property type="entry name" value="Pkinase"/>
    <property type="match status" value="1"/>
</dbReference>
<dbReference type="CDD" id="cd14066">
    <property type="entry name" value="STKc_IRAK"/>
    <property type="match status" value="2"/>
</dbReference>
<dbReference type="PROSITE" id="PS00107">
    <property type="entry name" value="PROTEIN_KINASE_ATP"/>
    <property type="match status" value="2"/>
</dbReference>
<dbReference type="InterPro" id="IPR008271">
    <property type="entry name" value="Ser/Thr_kinase_AS"/>
</dbReference>
<dbReference type="InterPro" id="IPR001245">
    <property type="entry name" value="Ser-Thr/Tyr_kinase_cat_dom"/>
</dbReference>
<name>A0AAP0DH79_9ASTR</name>
<dbReference type="GO" id="GO:0007166">
    <property type="term" value="P:cell surface receptor signaling pathway"/>
    <property type="evidence" value="ECO:0007669"/>
    <property type="project" value="InterPro"/>
</dbReference>
<accession>A0AAP0DH79</accession>
<feature type="binding site" evidence="8">
    <location>
        <position position="466"/>
    </location>
    <ligand>
        <name>ATP</name>
        <dbReference type="ChEBI" id="CHEBI:30616"/>
    </ligand>
</feature>
<comment type="catalytic activity">
    <reaction evidence="7">
        <text>L-threonyl-[protein] + ATP = O-phospho-L-threonyl-[protein] + ADP + H(+)</text>
        <dbReference type="Rhea" id="RHEA:46608"/>
        <dbReference type="Rhea" id="RHEA-COMP:11060"/>
        <dbReference type="Rhea" id="RHEA-COMP:11605"/>
        <dbReference type="ChEBI" id="CHEBI:15378"/>
        <dbReference type="ChEBI" id="CHEBI:30013"/>
        <dbReference type="ChEBI" id="CHEBI:30616"/>
        <dbReference type="ChEBI" id="CHEBI:61977"/>
        <dbReference type="ChEBI" id="CHEBI:456216"/>
    </reaction>
</comment>
<dbReference type="SUPFAM" id="SSF56112">
    <property type="entry name" value="Protein kinase-like (PK-like)"/>
    <property type="match status" value="2"/>
</dbReference>
<dbReference type="AlphaFoldDB" id="A0AAP0DH79"/>
<protein>
    <recommendedName>
        <fullName evidence="10">Protein kinase domain-containing protein</fullName>
    </recommendedName>
</protein>
<dbReference type="PROSITE" id="PS50011">
    <property type="entry name" value="PROTEIN_KINASE_DOM"/>
    <property type="match status" value="2"/>
</dbReference>
<evidence type="ECO:0000256" key="9">
    <source>
        <dbReference type="SAM" id="MobiDB-lite"/>
    </source>
</evidence>
<comment type="caution">
    <text evidence="11">The sequence shown here is derived from an EMBL/GenBank/DDBJ whole genome shotgun (WGS) entry which is preliminary data.</text>
</comment>
<keyword evidence="5 8" id="KW-0067">ATP-binding</keyword>
<feature type="domain" description="Protein kinase" evidence="10">
    <location>
        <begin position="48"/>
        <end position="324"/>
    </location>
</feature>
<evidence type="ECO:0000256" key="3">
    <source>
        <dbReference type="ARBA" id="ARBA00022741"/>
    </source>
</evidence>
<dbReference type="GO" id="GO:0005524">
    <property type="term" value="F:ATP binding"/>
    <property type="evidence" value="ECO:0007669"/>
    <property type="project" value="UniProtKB-UniRule"/>
</dbReference>
<organism evidence="11 12">
    <name type="scientific">Deinandra increscens subsp. villosa</name>
    <dbReference type="NCBI Taxonomy" id="3103831"/>
    <lineage>
        <taxon>Eukaryota</taxon>
        <taxon>Viridiplantae</taxon>
        <taxon>Streptophyta</taxon>
        <taxon>Embryophyta</taxon>
        <taxon>Tracheophyta</taxon>
        <taxon>Spermatophyta</taxon>
        <taxon>Magnoliopsida</taxon>
        <taxon>eudicotyledons</taxon>
        <taxon>Gunneridae</taxon>
        <taxon>Pentapetalae</taxon>
        <taxon>asterids</taxon>
        <taxon>campanulids</taxon>
        <taxon>Asterales</taxon>
        <taxon>Asteraceae</taxon>
        <taxon>Asteroideae</taxon>
        <taxon>Heliantheae alliance</taxon>
        <taxon>Madieae</taxon>
        <taxon>Madiinae</taxon>
        <taxon>Deinandra</taxon>
    </lineage>
</organism>
<dbReference type="InterPro" id="IPR045274">
    <property type="entry name" value="WAK-like"/>
</dbReference>
<feature type="region of interest" description="Disordered" evidence="9">
    <location>
        <begin position="1"/>
        <end position="24"/>
    </location>
</feature>
<dbReference type="Proteomes" id="UP001408789">
    <property type="component" value="Unassembled WGS sequence"/>
</dbReference>
<dbReference type="InterPro" id="IPR000719">
    <property type="entry name" value="Prot_kinase_dom"/>
</dbReference>
<dbReference type="EMBL" id="JBCNJP010000008">
    <property type="protein sequence ID" value="KAK9074451.1"/>
    <property type="molecule type" value="Genomic_DNA"/>
</dbReference>
<dbReference type="GO" id="GO:0004674">
    <property type="term" value="F:protein serine/threonine kinase activity"/>
    <property type="evidence" value="ECO:0007669"/>
    <property type="project" value="UniProtKB-KW"/>
</dbReference>
<evidence type="ECO:0000256" key="8">
    <source>
        <dbReference type="PROSITE-ProRule" id="PRU10141"/>
    </source>
</evidence>
<dbReference type="PROSITE" id="PS00108">
    <property type="entry name" value="PROTEIN_KINASE_ST"/>
    <property type="match status" value="2"/>
</dbReference>
<evidence type="ECO:0000259" key="10">
    <source>
        <dbReference type="PROSITE" id="PS50011"/>
    </source>
</evidence>
<dbReference type="PANTHER" id="PTHR27005:SF492">
    <property type="entry name" value="LOW QUALITY PROTEIN: WALL-ASSOCIATED RECEPTOR KINASE-LIKE 1"/>
    <property type="match status" value="1"/>
</dbReference>
<dbReference type="PANTHER" id="PTHR27005">
    <property type="entry name" value="WALL-ASSOCIATED RECEPTOR KINASE-LIKE 21"/>
    <property type="match status" value="1"/>
</dbReference>
<dbReference type="InterPro" id="IPR011009">
    <property type="entry name" value="Kinase-like_dom_sf"/>
</dbReference>
<sequence length="761" mass="85287">MFVGTSNETEPSSFTSTSASSSSSSSVQRSQLCRQFEFHEILSATKNFDESSVIGRGGFGKVYKGDINIGSTFVVAAIKRLDAMSNQGPSEFWAEVEMLSKLRHCHLVSLIGYCNYETEMILVYEYMPNGTLEDHLHKNGTPLSWCQRLKMCIGAARGLDYLHTGTGIKTGIIHRDVKSSNILLDECWGAKVSDFGLSKISPRNQPSTHVSTLVKGTFGYFDPNYFATGRLTTKSDVYAFGVVLLEVLCRKRAVDDSLEWGLAAWAQDSIKEGRLRNIVDLDIRSEISTKCLKGFARIAEKCLEEHPKNRATMAEVVLRLECVLAFQEKSNNLLQTTGKSIFGRVSDMFSFTDNSGMEMSTNLNIGSDLGSLMPKKPYIGMDFGSLNPYKNKKKQLMAERKQFFLKNGSLLLEDKLRNSLGLVKFFGADDIEKATMNYAENMVLGRGGSGNVYKGILPDERVVAIKRARIMDQEHITEQFINEIAILGQINHRNLVQVLGCCLETEVPLLIYEFVSNGNLYEIIHGNISTERLSWDNRLRIAHETAGALAYLHSDTTVTIIHRDVKSSNILLDENYTAKVADFGGSKLLPFGEDHLSTQVYGTPGYLAPEYMISGQLTEKSDVYSFGVVLAELLTGLKPIDHERYDQDHPNLATLFMRAERENWLPRIVDLQVLEEATDEQIEATCQLTYRCLHKKGDGRPSMKEVAMELERIKQLNIQPWGPQDNYVESSETFTTYLNEEDCYSVFSDASDDSETLVVGR</sequence>
<evidence type="ECO:0000256" key="4">
    <source>
        <dbReference type="ARBA" id="ARBA00022777"/>
    </source>
</evidence>
<evidence type="ECO:0000313" key="12">
    <source>
        <dbReference type="Proteomes" id="UP001408789"/>
    </source>
</evidence>
<evidence type="ECO:0000256" key="5">
    <source>
        <dbReference type="ARBA" id="ARBA00022840"/>
    </source>
</evidence>
<dbReference type="FunFam" id="1.10.510.10:FF:000084">
    <property type="entry name" value="Wall-associated receptor kinase 2"/>
    <property type="match status" value="2"/>
</dbReference>
<dbReference type="Gene3D" id="1.10.510.10">
    <property type="entry name" value="Transferase(Phosphotransferase) domain 1"/>
    <property type="match status" value="2"/>
</dbReference>
<dbReference type="GO" id="GO:0005886">
    <property type="term" value="C:plasma membrane"/>
    <property type="evidence" value="ECO:0007669"/>
    <property type="project" value="TreeGrafter"/>
</dbReference>
<dbReference type="InterPro" id="IPR017441">
    <property type="entry name" value="Protein_kinase_ATP_BS"/>
</dbReference>
<evidence type="ECO:0000256" key="7">
    <source>
        <dbReference type="ARBA" id="ARBA00047951"/>
    </source>
</evidence>
<keyword evidence="3 8" id="KW-0547">Nucleotide-binding</keyword>
<evidence type="ECO:0000256" key="1">
    <source>
        <dbReference type="ARBA" id="ARBA00022527"/>
    </source>
</evidence>
<dbReference type="Gene3D" id="3.30.200.20">
    <property type="entry name" value="Phosphorylase Kinase, domain 1"/>
    <property type="match status" value="2"/>
</dbReference>
<evidence type="ECO:0000256" key="2">
    <source>
        <dbReference type="ARBA" id="ARBA00022679"/>
    </source>
</evidence>
<gene>
    <name evidence="11" type="ORF">SSX86_007049</name>
</gene>
<feature type="binding site" evidence="8">
    <location>
        <position position="79"/>
    </location>
    <ligand>
        <name>ATP</name>
        <dbReference type="ChEBI" id="CHEBI:30616"/>
    </ligand>
</feature>